<reference evidence="2 4" key="2">
    <citation type="submission" date="2016-12" db="EMBL/GenBank/DDBJ databases">
        <title>Clostridium tepidum sp. nov., a close relative of Clostridium sporogenes and Clostridium botulinum Group I.</title>
        <authorList>
            <person name="Dobritsa A.P."/>
            <person name="Kutumbaka K."/>
            <person name="Werner K."/>
            <person name="Samadpour M."/>
        </authorList>
    </citation>
    <scope>NUCLEOTIDE SEQUENCE [LARGE SCALE GENOMIC DNA]</scope>
    <source>
        <strain evidence="2 4">PE</strain>
    </source>
</reference>
<comment type="caution">
    <text evidence="3">The sequence shown here is derived from an EMBL/GenBank/DDBJ whole genome shotgun (WGS) entry which is preliminary data.</text>
</comment>
<dbReference type="EMBL" id="MRAD01000011">
    <property type="protein sequence ID" value="OOO61603.1"/>
    <property type="molecule type" value="Genomic_DNA"/>
</dbReference>
<keyword evidence="1" id="KW-0812">Transmembrane</keyword>
<dbReference type="Proteomes" id="UP000190206">
    <property type="component" value="Unassembled WGS sequence"/>
</dbReference>
<dbReference type="EMBL" id="MRAE01000018">
    <property type="protein sequence ID" value="OOO65666.1"/>
    <property type="molecule type" value="Genomic_DNA"/>
</dbReference>
<feature type="transmembrane region" description="Helical" evidence="1">
    <location>
        <begin position="184"/>
        <end position="207"/>
    </location>
</feature>
<keyword evidence="1" id="KW-0472">Membrane</keyword>
<dbReference type="Proteomes" id="UP000190256">
    <property type="component" value="Unassembled WGS sequence"/>
</dbReference>
<protein>
    <recommendedName>
        <fullName evidence="6">ABC-2 transporter permease</fullName>
    </recommendedName>
</protein>
<evidence type="ECO:0000313" key="3">
    <source>
        <dbReference type="EMBL" id="OOO65666.1"/>
    </source>
</evidence>
<feature type="transmembrane region" description="Helical" evidence="1">
    <location>
        <begin position="119"/>
        <end position="139"/>
    </location>
</feature>
<dbReference type="PANTHER" id="PTHR41309">
    <property type="entry name" value="MEMBRANE PROTEIN-RELATED"/>
    <property type="match status" value="1"/>
</dbReference>
<dbReference type="PANTHER" id="PTHR41309:SF2">
    <property type="entry name" value="MEMBRANE PROTEIN"/>
    <property type="match status" value="1"/>
</dbReference>
<sequence length="213" mass="24778">MLNLIRKDLIITKSYMIKALAVLIFYIFAFNEINKQVMYLMGMYLIVHVLISASFSYGEIAKEDYILRSIPINKKDIVLAKYASVIVYFVAYLILIYLINFAINILNFDNIIKPIQISTIYFSLSVIFISAAIQLPIYFKFSYNKWRVVNGIIYVLFFSMIFKLNDNSSLINYIGNNNFTNNAFWEISLIPIIVSIILFSISSILSIRIYEKK</sequence>
<evidence type="ECO:0000313" key="4">
    <source>
        <dbReference type="Proteomes" id="UP000190206"/>
    </source>
</evidence>
<keyword evidence="1" id="KW-1133">Transmembrane helix</keyword>
<proteinExistence type="predicted"/>
<dbReference type="InterPro" id="IPR025699">
    <property type="entry name" value="ABC2_memb-like"/>
</dbReference>
<dbReference type="AlphaFoldDB" id="A0A1S9I5V8"/>
<accession>A0A1S9I5V8</accession>
<dbReference type="Pfam" id="PF13346">
    <property type="entry name" value="ABC2_membrane_5"/>
    <property type="match status" value="1"/>
</dbReference>
<reference evidence="3 5" key="1">
    <citation type="submission" date="2016-12" db="EMBL/GenBank/DDBJ databases">
        <title>Clostridium tepidum sp. nov., a close relative of Clostridium sporogenes and Clostridium botulinum Group I.</title>
        <authorList>
            <person name="Dobritsa A.P."/>
            <person name="Kutumbaka K.K."/>
            <person name="Werner K."/>
            <person name="Wiedmann M."/>
            <person name="Asmus A."/>
            <person name="Samadpour M."/>
        </authorList>
    </citation>
    <scope>NUCLEOTIDE SEQUENCE [LARGE SCALE GENOMIC DNA]</scope>
    <source>
        <strain evidence="3 5">IEH 97212</strain>
    </source>
</reference>
<evidence type="ECO:0000313" key="5">
    <source>
        <dbReference type="Proteomes" id="UP000190256"/>
    </source>
</evidence>
<evidence type="ECO:0000313" key="2">
    <source>
        <dbReference type="EMBL" id="OOO61603.1"/>
    </source>
</evidence>
<evidence type="ECO:0008006" key="6">
    <source>
        <dbReference type="Google" id="ProtNLM"/>
    </source>
</evidence>
<evidence type="ECO:0000256" key="1">
    <source>
        <dbReference type="SAM" id="Phobius"/>
    </source>
</evidence>
<organism evidence="3 5">
    <name type="scientific">Clostridium tepidum</name>
    <dbReference type="NCBI Taxonomy" id="1962263"/>
    <lineage>
        <taxon>Bacteria</taxon>
        <taxon>Bacillati</taxon>
        <taxon>Bacillota</taxon>
        <taxon>Clostridia</taxon>
        <taxon>Eubacteriales</taxon>
        <taxon>Clostridiaceae</taxon>
        <taxon>Clostridium</taxon>
    </lineage>
</organism>
<feature type="transmembrane region" description="Helical" evidence="1">
    <location>
        <begin position="79"/>
        <end position="99"/>
    </location>
</feature>
<feature type="transmembrane region" description="Helical" evidence="1">
    <location>
        <begin position="37"/>
        <end position="58"/>
    </location>
</feature>
<name>A0A1S9I5V8_9CLOT</name>
<keyword evidence="4" id="KW-1185">Reference proteome</keyword>
<feature type="transmembrane region" description="Helical" evidence="1">
    <location>
        <begin position="146"/>
        <end position="164"/>
    </location>
</feature>
<gene>
    <name evidence="2" type="ORF">BS637_10980</name>
    <name evidence="3" type="ORF">BS638_08295</name>
</gene>
<feature type="transmembrane region" description="Helical" evidence="1">
    <location>
        <begin position="12"/>
        <end position="31"/>
    </location>
</feature>
<dbReference type="STRING" id="1962263.BS637_10980"/>
<dbReference type="RefSeq" id="WP_078024866.1">
    <property type="nucleotide sequence ID" value="NZ_JADPGM010000007.1"/>
</dbReference>
<dbReference type="OrthoDB" id="1913432at2"/>